<dbReference type="RefSeq" id="WP_015204513.1">
    <property type="nucleotide sequence ID" value="NC_019753.1"/>
</dbReference>
<dbReference type="GO" id="GO:0005886">
    <property type="term" value="C:plasma membrane"/>
    <property type="evidence" value="ECO:0007669"/>
    <property type="project" value="TreeGrafter"/>
</dbReference>
<dbReference type="InterPro" id="IPR036097">
    <property type="entry name" value="HisK_dim/P_sf"/>
</dbReference>
<dbReference type="GO" id="GO:0009927">
    <property type="term" value="F:histidine phosphotransfer kinase activity"/>
    <property type="evidence" value="ECO:0007669"/>
    <property type="project" value="TreeGrafter"/>
</dbReference>
<evidence type="ECO:0000256" key="3">
    <source>
        <dbReference type="ARBA" id="ARBA00022553"/>
    </source>
</evidence>
<dbReference type="FunFam" id="3.30.565.10:FF:000006">
    <property type="entry name" value="Sensor histidine kinase WalK"/>
    <property type="match status" value="1"/>
</dbReference>
<dbReference type="EC" id="2.7.13.3" evidence="2"/>
<dbReference type="SUPFAM" id="SSF52172">
    <property type="entry name" value="CheY-like"/>
    <property type="match status" value="1"/>
</dbReference>
<keyword evidence="3 7" id="KW-0597">Phosphoprotein</keyword>
<protein>
    <recommendedName>
        <fullName evidence="2">histidine kinase</fullName>
        <ecNumber evidence="2">2.7.13.3</ecNumber>
    </recommendedName>
</protein>
<dbReference type="InterPro" id="IPR011006">
    <property type="entry name" value="CheY-like_superfamily"/>
</dbReference>
<name>K9W224_9CYAN</name>
<dbReference type="AlphaFoldDB" id="K9W224"/>
<dbReference type="SUPFAM" id="SSF47384">
    <property type="entry name" value="Homodimeric domain of signal transducing histidine kinase"/>
    <property type="match status" value="1"/>
</dbReference>
<dbReference type="CDD" id="cd00075">
    <property type="entry name" value="HATPase"/>
    <property type="match status" value="1"/>
</dbReference>
<dbReference type="SMART" id="SM00387">
    <property type="entry name" value="HATPase_c"/>
    <property type="match status" value="1"/>
</dbReference>
<feature type="modified residue" description="4-aspartylphosphate" evidence="7">
    <location>
        <position position="55"/>
    </location>
</feature>
<dbReference type="PROSITE" id="PS50109">
    <property type="entry name" value="HIS_KIN"/>
    <property type="match status" value="1"/>
</dbReference>
<dbReference type="Proteomes" id="UP000010472">
    <property type="component" value="Chromosome"/>
</dbReference>
<dbReference type="eggNOG" id="COG2205">
    <property type="taxonomic scope" value="Bacteria"/>
</dbReference>
<dbReference type="GO" id="GO:0000155">
    <property type="term" value="F:phosphorelay sensor kinase activity"/>
    <property type="evidence" value="ECO:0007669"/>
    <property type="project" value="InterPro"/>
</dbReference>
<dbReference type="InterPro" id="IPR003661">
    <property type="entry name" value="HisK_dim/P_dom"/>
</dbReference>
<dbReference type="PANTHER" id="PTHR43047:SF72">
    <property type="entry name" value="OSMOSENSING HISTIDINE PROTEIN KINASE SLN1"/>
    <property type="match status" value="1"/>
</dbReference>
<comment type="catalytic activity">
    <reaction evidence="1">
        <text>ATP + protein L-histidine = ADP + protein N-phospho-L-histidine.</text>
        <dbReference type="EC" id="2.7.13.3"/>
    </reaction>
</comment>
<evidence type="ECO:0000256" key="7">
    <source>
        <dbReference type="PROSITE-ProRule" id="PRU00169"/>
    </source>
</evidence>
<gene>
    <name evidence="10" type="ORF">Cri9333_3585</name>
</gene>
<dbReference type="Gene3D" id="1.10.287.130">
    <property type="match status" value="1"/>
</dbReference>
<evidence type="ECO:0000256" key="4">
    <source>
        <dbReference type="ARBA" id="ARBA00022679"/>
    </source>
</evidence>
<evidence type="ECO:0000256" key="6">
    <source>
        <dbReference type="ARBA" id="ARBA00023012"/>
    </source>
</evidence>
<evidence type="ECO:0000259" key="9">
    <source>
        <dbReference type="PROSITE" id="PS50110"/>
    </source>
</evidence>
<keyword evidence="11" id="KW-1185">Reference proteome</keyword>
<sequence>MPYTKLLVVEDEEIVAFDIESTLNTLGYDVIAVVSSGEEAIQEAATSKPDLVLMDIRLKGSMDGIQAGSIIKQFNIPVVYLTAHADAATLQRAKISTPFGYVVKPFEEIALQTTIEIALSRHQAEETMRQALKKEQELNELKSQFISIASHEFRTPLTTIRLSTDMLEILCRDYMDEKKIKHFNRIHTSITEMVQLMNDVLMVEKAEAGKLEFEPIQLNLKDFCGELIEQLQFNAREQYLITFNSPNNINACIDETLMRYILSNLLSNAIKYSPQGGTINVELNCKDETVILRIQDWGIGIPQENQAQLFQPFYRASNARKIQGTGVGLSIVKQCVDLHGGQIAVESELGVGTTFTVTLPVVN</sequence>
<feature type="domain" description="Histidine kinase" evidence="8">
    <location>
        <begin position="148"/>
        <end position="363"/>
    </location>
</feature>
<dbReference type="CDD" id="cd17534">
    <property type="entry name" value="REC_DC-like"/>
    <property type="match status" value="1"/>
</dbReference>
<keyword evidence="4" id="KW-0808">Transferase</keyword>
<evidence type="ECO:0000313" key="11">
    <source>
        <dbReference type="Proteomes" id="UP000010472"/>
    </source>
</evidence>
<evidence type="ECO:0000256" key="2">
    <source>
        <dbReference type="ARBA" id="ARBA00012438"/>
    </source>
</evidence>
<dbReference type="STRING" id="1173022.Cri9333_3585"/>
<dbReference type="Gene3D" id="3.40.50.2300">
    <property type="match status" value="1"/>
</dbReference>
<dbReference type="Gene3D" id="3.30.565.10">
    <property type="entry name" value="Histidine kinase-like ATPase, C-terminal domain"/>
    <property type="match status" value="1"/>
</dbReference>
<dbReference type="InterPro" id="IPR036890">
    <property type="entry name" value="HATPase_C_sf"/>
</dbReference>
<accession>K9W224</accession>
<evidence type="ECO:0000313" key="10">
    <source>
        <dbReference type="EMBL" id="AFZ14408.1"/>
    </source>
</evidence>
<dbReference type="EMBL" id="CP003620">
    <property type="protein sequence ID" value="AFZ14408.1"/>
    <property type="molecule type" value="Genomic_DNA"/>
</dbReference>
<dbReference type="InterPro" id="IPR005467">
    <property type="entry name" value="His_kinase_dom"/>
</dbReference>
<reference evidence="10 11" key="1">
    <citation type="submission" date="2012-06" db="EMBL/GenBank/DDBJ databases">
        <title>Finished chromosome of genome of Crinalium epipsammum PCC 9333.</title>
        <authorList>
            <consortium name="US DOE Joint Genome Institute"/>
            <person name="Gugger M."/>
            <person name="Coursin T."/>
            <person name="Rippka R."/>
            <person name="Tandeau De Marsac N."/>
            <person name="Huntemann M."/>
            <person name="Wei C.-L."/>
            <person name="Han J."/>
            <person name="Detter J.C."/>
            <person name="Han C."/>
            <person name="Tapia R."/>
            <person name="Davenport K."/>
            <person name="Daligault H."/>
            <person name="Erkkila T."/>
            <person name="Gu W."/>
            <person name="Munk A.C.C."/>
            <person name="Teshima H."/>
            <person name="Xu Y."/>
            <person name="Chain P."/>
            <person name="Chen A."/>
            <person name="Krypides N."/>
            <person name="Mavromatis K."/>
            <person name="Markowitz V."/>
            <person name="Szeto E."/>
            <person name="Ivanova N."/>
            <person name="Mikhailova N."/>
            <person name="Ovchinnikova G."/>
            <person name="Pagani I."/>
            <person name="Pati A."/>
            <person name="Goodwin L."/>
            <person name="Peters L."/>
            <person name="Pitluck S."/>
            <person name="Woyke T."/>
            <person name="Kerfeld C."/>
        </authorList>
    </citation>
    <scope>NUCLEOTIDE SEQUENCE [LARGE SCALE GENOMIC DNA]</scope>
    <source>
        <strain evidence="10 11">PCC 9333</strain>
    </source>
</reference>
<keyword evidence="5 10" id="KW-0418">Kinase</keyword>
<evidence type="ECO:0000259" key="8">
    <source>
        <dbReference type="PROSITE" id="PS50109"/>
    </source>
</evidence>
<dbReference type="Pfam" id="PF00072">
    <property type="entry name" value="Response_reg"/>
    <property type="match status" value="1"/>
</dbReference>
<dbReference type="InterPro" id="IPR003594">
    <property type="entry name" value="HATPase_dom"/>
</dbReference>
<keyword evidence="6" id="KW-0902">Two-component regulatory system</keyword>
<dbReference type="CDD" id="cd00082">
    <property type="entry name" value="HisKA"/>
    <property type="match status" value="1"/>
</dbReference>
<dbReference type="PROSITE" id="PS50110">
    <property type="entry name" value="RESPONSE_REGULATORY"/>
    <property type="match status" value="1"/>
</dbReference>
<organism evidence="10 11">
    <name type="scientific">Crinalium epipsammum PCC 9333</name>
    <dbReference type="NCBI Taxonomy" id="1173022"/>
    <lineage>
        <taxon>Bacteria</taxon>
        <taxon>Bacillati</taxon>
        <taxon>Cyanobacteriota</taxon>
        <taxon>Cyanophyceae</taxon>
        <taxon>Gomontiellales</taxon>
        <taxon>Gomontiellaceae</taxon>
        <taxon>Crinalium</taxon>
    </lineage>
</organism>
<dbReference type="Pfam" id="PF00512">
    <property type="entry name" value="HisKA"/>
    <property type="match status" value="1"/>
</dbReference>
<dbReference type="SMART" id="SM00388">
    <property type="entry name" value="HisKA"/>
    <property type="match status" value="1"/>
</dbReference>
<dbReference type="InterPro" id="IPR001789">
    <property type="entry name" value="Sig_transdc_resp-reg_receiver"/>
</dbReference>
<dbReference type="InterPro" id="IPR004358">
    <property type="entry name" value="Sig_transdc_His_kin-like_C"/>
</dbReference>
<proteinExistence type="predicted"/>
<dbReference type="SMART" id="SM00448">
    <property type="entry name" value="REC"/>
    <property type="match status" value="1"/>
</dbReference>
<evidence type="ECO:0000256" key="1">
    <source>
        <dbReference type="ARBA" id="ARBA00000085"/>
    </source>
</evidence>
<dbReference type="HOGENOM" id="CLU_000445_114_72_3"/>
<dbReference type="PANTHER" id="PTHR43047">
    <property type="entry name" value="TWO-COMPONENT HISTIDINE PROTEIN KINASE"/>
    <property type="match status" value="1"/>
</dbReference>
<feature type="domain" description="Response regulatory" evidence="9">
    <location>
        <begin position="5"/>
        <end position="119"/>
    </location>
</feature>
<dbReference type="OrthoDB" id="517825at2"/>
<dbReference type="KEGG" id="cep:Cri9333_3585"/>
<dbReference type="SUPFAM" id="SSF55874">
    <property type="entry name" value="ATPase domain of HSP90 chaperone/DNA topoisomerase II/histidine kinase"/>
    <property type="match status" value="1"/>
</dbReference>
<evidence type="ECO:0000256" key="5">
    <source>
        <dbReference type="ARBA" id="ARBA00022777"/>
    </source>
</evidence>
<dbReference type="PRINTS" id="PR00344">
    <property type="entry name" value="BCTRLSENSOR"/>
</dbReference>
<dbReference type="Pfam" id="PF02518">
    <property type="entry name" value="HATPase_c"/>
    <property type="match status" value="1"/>
</dbReference>